<keyword evidence="1" id="KW-0812">Transmembrane</keyword>
<comment type="caution">
    <text evidence="2">The sequence shown here is derived from an EMBL/GenBank/DDBJ whole genome shotgun (WGS) entry which is preliminary data.</text>
</comment>
<feature type="transmembrane region" description="Helical" evidence="1">
    <location>
        <begin position="116"/>
        <end position="136"/>
    </location>
</feature>
<feature type="transmembrane region" description="Helical" evidence="1">
    <location>
        <begin position="336"/>
        <end position="354"/>
    </location>
</feature>
<feature type="transmembrane region" description="Helical" evidence="1">
    <location>
        <begin position="296"/>
        <end position="315"/>
    </location>
</feature>
<evidence type="ECO:0000313" key="3">
    <source>
        <dbReference type="Proteomes" id="UP000242875"/>
    </source>
</evidence>
<dbReference type="OrthoDB" id="2327125at2759"/>
<dbReference type="Proteomes" id="UP000242875">
    <property type="component" value="Unassembled WGS sequence"/>
</dbReference>
<reference evidence="2 3" key="1">
    <citation type="journal article" date="2017" name="Mycologia">
        <title>Bifiguratus adelaidae, gen. et sp. nov., a new member of Mucoromycotina in endophytic and soil-dwelling habitats.</title>
        <authorList>
            <person name="Torres-Cruz T.J."/>
            <person name="Billingsley Tobias T.L."/>
            <person name="Almatruk M."/>
            <person name="Hesse C."/>
            <person name="Kuske C.R."/>
            <person name="Desiro A."/>
            <person name="Benucci G.M."/>
            <person name="Bonito G."/>
            <person name="Stajich J.E."/>
            <person name="Dunlap C."/>
            <person name="Arnold A.E."/>
            <person name="Porras-Alfaro A."/>
        </authorList>
    </citation>
    <scope>NUCLEOTIDE SEQUENCE [LARGE SCALE GENOMIC DNA]</scope>
    <source>
        <strain evidence="2 3">AZ0501</strain>
    </source>
</reference>
<feature type="transmembrane region" description="Helical" evidence="1">
    <location>
        <begin position="58"/>
        <end position="77"/>
    </location>
</feature>
<accession>A0A261Y7I3</accession>
<proteinExistence type="predicted"/>
<feature type="transmembrane region" description="Helical" evidence="1">
    <location>
        <begin position="89"/>
        <end position="110"/>
    </location>
</feature>
<dbReference type="AlphaFoldDB" id="A0A261Y7I3"/>
<keyword evidence="3" id="KW-1185">Reference proteome</keyword>
<keyword evidence="1" id="KW-1133">Transmembrane helix</keyword>
<dbReference type="EMBL" id="MVBO01000003">
    <property type="protein sequence ID" value="OZJ06575.1"/>
    <property type="molecule type" value="Genomic_DNA"/>
</dbReference>
<feature type="transmembrane region" description="Helical" evidence="1">
    <location>
        <begin position="143"/>
        <end position="166"/>
    </location>
</feature>
<gene>
    <name evidence="2" type="ORF">BZG36_00609</name>
</gene>
<sequence length="360" mass="39817">MAVTANTTLMFSDLRYAIAHGQWRHTLAGAPNNTLSRLTGYPSWSLPIEDNDWNVRDAVTVFSVVVCLISAYVAVKVCKRQGKIAKNPLNCAVAVYMIATAVATLGFEVLDLGKVWTPFGMSHNTAEIAILLILVCEGHKEGYQYLGTFLVAQYLICTLVVFLLPWPLDALFFKWQGLATDIALVINYTRLYMHNLPEKEKKHKKQKQPIALEEDDETGVNGHVSISADEPGMNASNSNDTLIAVDEHGMNGYTNTESLKRSAGSQEVCSSITLLITAAALHTFGNCVQSTFNTLFSFFVFQFLYTVFPPFYVFFICHKVDCKGMISLPTTWIKETFVGIGCMILSMLVVALGSQHQLSS</sequence>
<evidence type="ECO:0000256" key="1">
    <source>
        <dbReference type="SAM" id="Phobius"/>
    </source>
</evidence>
<protein>
    <submittedName>
        <fullName evidence="2">Uncharacterized protein</fullName>
    </submittedName>
</protein>
<evidence type="ECO:0000313" key="2">
    <source>
        <dbReference type="EMBL" id="OZJ06575.1"/>
    </source>
</evidence>
<organism evidence="2 3">
    <name type="scientific">Bifiguratus adelaidae</name>
    <dbReference type="NCBI Taxonomy" id="1938954"/>
    <lineage>
        <taxon>Eukaryota</taxon>
        <taxon>Fungi</taxon>
        <taxon>Fungi incertae sedis</taxon>
        <taxon>Mucoromycota</taxon>
        <taxon>Mucoromycotina</taxon>
        <taxon>Endogonomycetes</taxon>
        <taxon>Endogonales</taxon>
        <taxon>Endogonales incertae sedis</taxon>
        <taxon>Bifiguratus</taxon>
    </lineage>
</organism>
<keyword evidence="1" id="KW-0472">Membrane</keyword>
<name>A0A261Y7I3_9FUNG</name>